<dbReference type="GO" id="GO:0003735">
    <property type="term" value="F:structural constituent of ribosome"/>
    <property type="evidence" value="ECO:0007669"/>
    <property type="project" value="InterPro"/>
</dbReference>
<evidence type="ECO:0000313" key="9">
    <source>
        <dbReference type="EMBL" id="KKK83524.1"/>
    </source>
</evidence>
<dbReference type="CDD" id="cd00432">
    <property type="entry name" value="Ribosomal_L18_L5e"/>
    <property type="match status" value="1"/>
</dbReference>
<dbReference type="SUPFAM" id="SSF56601">
    <property type="entry name" value="beta-lactamase/transpeptidase-like"/>
    <property type="match status" value="1"/>
</dbReference>
<organism evidence="9">
    <name type="scientific">marine sediment metagenome</name>
    <dbReference type="NCBI Taxonomy" id="412755"/>
    <lineage>
        <taxon>unclassified sequences</taxon>
        <taxon>metagenomes</taxon>
        <taxon>ecological metagenomes</taxon>
    </lineage>
</organism>
<keyword evidence="2" id="KW-0328">Glycosyltransferase</keyword>
<dbReference type="SUPFAM" id="SSF53137">
    <property type="entry name" value="Translational machinery components"/>
    <property type="match status" value="1"/>
</dbReference>
<dbReference type="HAMAP" id="MF_01337_B">
    <property type="entry name" value="Ribosomal_uL18_B"/>
    <property type="match status" value="1"/>
</dbReference>
<dbReference type="GO" id="GO:0030288">
    <property type="term" value="C:outer membrane-bounded periplasmic space"/>
    <property type="evidence" value="ECO:0007669"/>
    <property type="project" value="TreeGrafter"/>
</dbReference>
<dbReference type="GO" id="GO:0019843">
    <property type="term" value="F:rRNA binding"/>
    <property type="evidence" value="ECO:0007669"/>
    <property type="project" value="UniProtKB-KW"/>
</dbReference>
<dbReference type="PANTHER" id="PTHR32282:SF15">
    <property type="entry name" value="PENICILLIN-BINDING PROTEIN 1C"/>
    <property type="match status" value="1"/>
</dbReference>
<dbReference type="EMBL" id="LAZR01052182">
    <property type="protein sequence ID" value="KKK83524.1"/>
    <property type="molecule type" value="Genomic_DNA"/>
</dbReference>
<dbReference type="GO" id="GO:0005737">
    <property type="term" value="C:cytoplasm"/>
    <property type="evidence" value="ECO:0007669"/>
    <property type="project" value="UniProtKB-ARBA"/>
</dbReference>
<dbReference type="Pfam" id="PF00905">
    <property type="entry name" value="Transpeptidase"/>
    <property type="match status" value="1"/>
</dbReference>
<dbReference type="FunFam" id="3.30.420.100:FF:000001">
    <property type="entry name" value="50S ribosomal protein L18"/>
    <property type="match status" value="1"/>
</dbReference>
<evidence type="ECO:0000259" key="8">
    <source>
        <dbReference type="Pfam" id="PF00905"/>
    </source>
</evidence>
<dbReference type="NCBIfam" id="TIGR00060">
    <property type="entry name" value="L18_bact"/>
    <property type="match status" value="1"/>
</dbReference>
<dbReference type="InterPro" id="IPR005484">
    <property type="entry name" value="Ribosomal_uL18_bac/plant/anim"/>
</dbReference>
<feature type="domain" description="Penicillin-binding protein transpeptidase" evidence="8">
    <location>
        <begin position="204"/>
        <end position="323"/>
    </location>
</feature>
<protein>
    <recommendedName>
        <fullName evidence="8">Penicillin-binding protein transpeptidase domain-containing protein</fullName>
    </recommendedName>
</protein>
<keyword evidence="6" id="KW-0689">Ribosomal protein</keyword>
<evidence type="ECO:0000256" key="1">
    <source>
        <dbReference type="ARBA" id="ARBA00007116"/>
    </source>
</evidence>
<evidence type="ECO:0000256" key="2">
    <source>
        <dbReference type="ARBA" id="ARBA00022676"/>
    </source>
</evidence>
<dbReference type="GO" id="GO:0005840">
    <property type="term" value="C:ribosome"/>
    <property type="evidence" value="ECO:0007669"/>
    <property type="project" value="UniProtKB-KW"/>
</dbReference>
<dbReference type="GO" id="GO:0008955">
    <property type="term" value="F:peptidoglycan glycosyltransferase activity"/>
    <property type="evidence" value="ECO:0007669"/>
    <property type="project" value="TreeGrafter"/>
</dbReference>
<feature type="non-terminal residue" evidence="9">
    <location>
        <position position="342"/>
    </location>
</feature>
<dbReference type="Pfam" id="PF00861">
    <property type="entry name" value="Ribosomal_L18p"/>
    <property type="match status" value="1"/>
</dbReference>
<dbReference type="GO" id="GO:0006412">
    <property type="term" value="P:translation"/>
    <property type="evidence" value="ECO:0007669"/>
    <property type="project" value="InterPro"/>
</dbReference>
<dbReference type="Gene3D" id="3.30.420.100">
    <property type="match status" value="1"/>
</dbReference>
<keyword evidence="3" id="KW-0808">Transferase</keyword>
<dbReference type="PANTHER" id="PTHR32282">
    <property type="entry name" value="BINDING PROTEIN TRANSPEPTIDASE, PUTATIVE-RELATED"/>
    <property type="match status" value="1"/>
</dbReference>
<name>A0A0F9AYS1_9ZZZZ</name>
<evidence type="ECO:0000256" key="7">
    <source>
        <dbReference type="ARBA" id="ARBA00023274"/>
    </source>
</evidence>
<evidence type="ECO:0000256" key="5">
    <source>
        <dbReference type="ARBA" id="ARBA00022884"/>
    </source>
</evidence>
<dbReference type="GO" id="GO:0008658">
    <property type="term" value="F:penicillin binding"/>
    <property type="evidence" value="ECO:0007669"/>
    <property type="project" value="InterPro"/>
</dbReference>
<evidence type="ECO:0000256" key="6">
    <source>
        <dbReference type="ARBA" id="ARBA00022980"/>
    </source>
</evidence>
<dbReference type="InterPro" id="IPR057268">
    <property type="entry name" value="Ribosomal_L18"/>
</dbReference>
<dbReference type="InterPro" id="IPR012338">
    <property type="entry name" value="Beta-lactam/transpept-like"/>
</dbReference>
<keyword evidence="4" id="KW-0699">rRNA-binding</keyword>
<reference evidence="9" key="1">
    <citation type="journal article" date="2015" name="Nature">
        <title>Complex archaea that bridge the gap between prokaryotes and eukaryotes.</title>
        <authorList>
            <person name="Spang A."/>
            <person name="Saw J.H."/>
            <person name="Jorgensen S.L."/>
            <person name="Zaremba-Niedzwiedzka K."/>
            <person name="Martijn J."/>
            <person name="Lind A.E."/>
            <person name="van Eijk R."/>
            <person name="Schleper C."/>
            <person name="Guy L."/>
            <person name="Ettema T.J."/>
        </authorList>
    </citation>
    <scope>NUCLEOTIDE SEQUENCE</scope>
</reference>
<dbReference type="InterPro" id="IPR004389">
    <property type="entry name" value="Ribosomal_uL18_bac-type"/>
</dbReference>
<comment type="similarity">
    <text evidence="1">Belongs to the universal ribosomal protein uL18 family.</text>
</comment>
<dbReference type="GO" id="GO:1990904">
    <property type="term" value="C:ribonucleoprotein complex"/>
    <property type="evidence" value="ECO:0007669"/>
    <property type="project" value="UniProtKB-KW"/>
</dbReference>
<proteinExistence type="inferred from homology"/>
<dbReference type="InterPro" id="IPR050396">
    <property type="entry name" value="Glycosyltr_51/Transpeptidase"/>
</dbReference>
<evidence type="ECO:0000256" key="3">
    <source>
        <dbReference type="ARBA" id="ARBA00022679"/>
    </source>
</evidence>
<comment type="caution">
    <text evidence="9">The sequence shown here is derived from an EMBL/GenBank/DDBJ whole genome shotgun (WGS) entry which is preliminary data.</text>
</comment>
<keyword evidence="7" id="KW-0687">Ribonucleoprotein</keyword>
<dbReference type="GO" id="GO:0009252">
    <property type="term" value="P:peptidoglycan biosynthetic process"/>
    <property type="evidence" value="ECO:0007669"/>
    <property type="project" value="TreeGrafter"/>
</dbReference>
<keyword evidence="5" id="KW-0694">RNA-binding</keyword>
<dbReference type="Gene3D" id="3.40.710.10">
    <property type="entry name" value="DD-peptidase/beta-lactamase superfamily"/>
    <property type="match status" value="1"/>
</dbReference>
<gene>
    <name evidence="9" type="ORF">LCGC14_2792500</name>
</gene>
<dbReference type="AlphaFoldDB" id="A0A0F9AYS1"/>
<accession>A0A0F9AYS1</accession>
<dbReference type="InterPro" id="IPR001460">
    <property type="entry name" value="PCN-bd_Tpept"/>
</dbReference>
<sequence>MKKTKTPHAARIRRHRRVRRKLSGTAERPRLAVFRSLKHIYAQVIDDSSGHTLAAASDLEADLRSQRDGKNKAQVAELVGEAIARKALERGIKSVVFDRGGFKYHGRVKALAEAARKARGRVLDRALAVGIIDAETAQAARREQVPQSRRPFPSLAPHLADRLRARTPDAPQIITTIDSSLQAKLEDLARHAAMSAGPQSSVGLMVADHRNGEVLASVGSAGYAADARQGYVDMTQASRSPGSTLKPLIYGLAFDLGLGHPDTLIQDRPTAFGAYVPQNFDGHFRGPVRLRGALQQSLNIPAVKLTDAIGPARLIGAMGRAGVTPRLPGDAPPGLAIALGGL</sequence>
<evidence type="ECO:0000256" key="4">
    <source>
        <dbReference type="ARBA" id="ARBA00022730"/>
    </source>
</evidence>